<dbReference type="PANTHER" id="PTHR38926:SF72">
    <property type="entry name" value="IM:7136021-RELATED"/>
    <property type="match status" value="1"/>
</dbReference>
<dbReference type="OrthoDB" id="3365698at2759"/>
<evidence type="ECO:0000313" key="3">
    <source>
        <dbReference type="Proteomes" id="UP000076738"/>
    </source>
</evidence>
<reference evidence="2 3" key="1">
    <citation type="journal article" date="2016" name="Mol. Biol. Evol.">
        <title>Comparative Genomics of Early-Diverging Mushroom-Forming Fungi Provides Insights into the Origins of Lignocellulose Decay Capabilities.</title>
        <authorList>
            <person name="Nagy L.G."/>
            <person name="Riley R."/>
            <person name="Tritt A."/>
            <person name="Adam C."/>
            <person name="Daum C."/>
            <person name="Floudas D."/>
            <person name="Sun H."/>
            <person name="Yadav J.S."/>
            <person name="Pangilinan J."/>
            <person name="Larsson K.H."/>
            <person name="Matsuura K."/>
            <person name="Barry K."/>
            <person name="Labutti K."/>
            <person name="Kuo R."/>
            <person name="Ohm R.A."/>
            <person name="Bhattacharya S.S."/>
            <person name="Shirouzu T."/>
            <person name="Yoshinaga Y."/>
            <person name="Martin F.M."/>
            <person name="Grigoriev I.V."/>
            <person name="Hibbett D.S."/>
        </authorList>
    </citation>
    <scope>NUCLEOTIDE SEQUENCE [LARGE SCALE GENOMIC DNA]</scope>
    <source>
        <strain evidence="2 3">TUFC12733</strain>
    </source>
</reference>
<dbReference type="AlphaFoldDB" id="A0A167GA74"/>
<keyword evidence="3" id="KW-1185">Reference proteome</keyword>
<evidence type="ECO:0000313" key="2">
    <source>
        <dbReference type="EMBL" id="KZO90344.1"/>
    </source>
</evidence>
<accession>A0A167GA74</accession>
<dbReference type="SUPFAM" id="SSF52047">
    <property type="entry name" value="RNI-like"/>
    <property type="match status" value="1"/>
</dbReference>
<sequence>MPSITARETRPIQASIRDVHDDRPDFGERWNQAALEDERLLRQEIERERHEIERKLHEMEPASQDLDIERLQSSLLFKRRRLFTLRAKRAPITRVSDDVLALIFEYSADDLRPYFSEMGRKSLPCQVGYSHVCRRWRRVAWQTPYLWSRFDIDSERTLRYAEEMLSEHDPVSFGVTIQRPCSSPLSEDPLLRSICTFVSAQSYRLWHLQVDMCDHGIEDLFTGAAYDFPVLRSLLITTDCVGCCFEDQRPWRGDGIAHAPLLDRMEFYTLNLPRDFQSFPTVTRLSLASEYGCSADDFAGFLRAFPGLQALHAQNVYDFMEHLPDGLITAKPVHLPNLKTLSATGVRMELLDALAAVIDLCHLEHLDLKGQHSLDLGPWIADGGPVQFLRVLDSVTTLIIYPTDLGNQIVECLEESSSDTWPLLPRLHTLSVRMRSYPERRAAVELWEELVCLLPTMISARRKSTCPIVRLRIPSLLTHDQRKPLEGLVLLENSDLHS</sequence>
<dbReference type="PANTHER" id="PTHR38926">
    <property type="entry name" value="F-BOX DOMAIN CONTAINING PROTEIN, EXPRESSED"/>
    <property type="match status" value="1"/>
</dbReference>
<dbReference type="InterPro" id="IPR032675">
    <property type="entry name" value="LRR_dom_sf"/>
</dbReference>
<protein>
    <submittedName>
        <fullName evidence="2">Uncharacterized protein</fullName>
    </submittedName>
</protein>
<dbReference type="Gene3D" id="3.80.10.10">
    <property type="entry name" value="Ribonuclease Inhibitor"/>
    <property type="match status" value="1"/>
</dbReference>
<keyword evidence="1" id="KW-0175">Coiled coil</keyword>
<feature type="coiled-coil region" evidence="1">
    <location>
        <begin position="31"/>
        <end position="58"/>
    </location>
</feature>
<organism evidence="2 3">
    <name type="scientific">Calocera viscosa (strain TUFC12733)</name>
    <dbReference type="NCBI Taxonomy" id="1330018"/>
    <lineage>
        <taxon>Eukaryota</taxon>
        <taxon>Fungi</taxon>
        <taxon>Dikarya</taxon>
        <taxon>Basidiomycota</taxon>
        <taxon>Agaricomycotina</taxon>
        <taxon>Dacrymycetes</taxon>
        <taxon>Dacrymycetales</taxon>
        <taxon>Dacrymycetaceae</taxon>
        <taxon>Calocera</taxon>
    </lineage>
</organism>
<evidence type="ECO:0000256" key="1">
    <source>
        <dbReference type="SAM" id="Coils"/>
    </source>
</evidence>
<name>A0A167GA74_CALVF</name>
<dbReference type="STRING" id="1330018.A0A167GA74"/>
<dbReference type="EMBL" id="KV417344">
    <property type="protein sequence ID" value="KZO90344.1"/>
    <property type="molecule type" value="Genomic_DNA"/>
</dbReference>
<dbReference type="Gene3D" id="1.20.1280.50">
    <property type="match status" value="1"/>
</dbReference>
<proteinExistence type="predicted"/>
<gene>
    <name evidence="2" type="ORF">CALVIDRAFT_542749</name>
</gene>
<dbReference type="Proteomes" id="UP000076738">
    <property type="component" value="Unassembled WGS sequence"/>
</dbReference>